<gene>
    <name evidence="2" type="ORF">bsdE14_02340</name>
</gene>
<evidence type="ECO:0000313" key="2">
    <source>
        <dbReference type="EMBL" id="GLC28824.1"/>
    </source>
</evidence>
<keyword evidence="1" id="KW-0472">Membrane</keyword>
<protein>
    <submittedName>
        <fullName evidence="2">Lipoprotein</fullName>
    </submittedName>
</protein>
<keyword evidence="2" id="KW-0449">Lipoprotein</keyword>
<proteinExistence type="predicted"/>
<accession>A0ABQ5N0U0</accession>
<organism evidence="2 3">
    <name type="scientific">Clostridium omnivorum</name>
    <dbReference type="NCBI Taxonomy" id="1604902"/>
    <lineage>
        <taxon>Bacteria</taxon>
        <taxon>Bacillati</taxon>
        <taxon>Bacillota</taxon>
        <taxon>Clostridia</taxon>
        <taxon>Eubacteriales</taxon>
        <taxon>Clostridiaceae</taxon>
        <taxon>Clostridium</taxon>
    </lineage>
</organism>
<dbReference type="Proteomes" id="UP001208567">
    <property type="component" value="Unassembled WGS sequence"/>
</dbReference>
<keyword evidence="3" id="KW-1185">Reference proteome</keyword>
<sequence length="225" mass="26033">MFKVLSSLSENMITTIISTAAIIAGALVGGICSWIITKKQMIRSEKVQIKMIEENRKYEEKYIVKKVCKNAALIRLDICNAIFQSIRSLKTFNCDEEVTAFPVPLNSNYSLVVSSLEGKFDLKEMSYIYQLYGIIEKTNCDIKNLNCASHENHGIIKLDYELLLRKIYGENYLSILEYDIEKIPYEQLYENEYIKKGYRLVLKKLDEVCDSCIRGIDCYEEESIH</sequence>
<reference evidence="2 3" key="1">
    <citation type="journal article" date="2024" name="Int. J. Syst. Evol. Microbiol.">
        <title>Clostridium omnivorum sp. nov., isolated from anoxic soil under the treatment of reductive soil disinfestation.</title>
        <authorList>
            <person name="Ueki A."/>
            <person name="Tonouchi A."/>
            <person name="Kaku N."/>
            <person name="Honma S."/>
            <person name="Ueki K."/>
        </authorList>
    </citation>
    <scope>NUCLEOTIDE SEQUENCE [LARGE SCALE GENOMIC DNA]</scope>
    <source>
        <strain evidence="2 3">E14</strain>
    </source>
</reference>
<feature type="transmembrane region" description="Helical" evidence="1">
    <location>
        <begin position="12"/>
        <end position="36"/>
    </location>
</feature>
<dbReference type="EMBL" id="BRXR01000001">
    <property type="protein sequence ID" value="GLC28824.1"/>
    <property type="molecule type" value="Genomic_DNA"/>
</dbReference>
<keyword evidence="1" id="KW-1133">Transmembrane helix</keyword>
<comment type="caution">
    <text evidence="2">The sequence shown here is derived from an EMBL/GenBank/DDBJ whole genome shotgun (WGS) entry which is preliminary data.</text>
</comment>
<evidence type="ECO:0000313" key="3">
    <source>
        <dbReference type="Proteomes" id="UP001208567"/>
    </source>
</evidence>
<name>A0ABQ5N0U0_9CLOT</name>
<keyword evidence="1" id="KW-0812">Transmembrane</keyword>
<dbReference type="RefSeq" id="WP_264848095.1">
    <property type="nucleotide sequence ID" value="NZ_BRXR01000001.1"/>
</dbReference>
<evidence type="ECO:0000256" key="1">
    <source>
        <dbReference type="SAM" id="Phobius"/>
    </source>
</evidence>